<dbReference type="Proteomes" id="UP001642484">
    <property type="component" value="Unassembled WGS sequence"/>
</dbReference>
<feature type="transmembrane region" description="Helical" evidence="2">
    <location>
        <begin position="235"/>
        <end position="268"/>
    </location>
</feature>
<evidence type="ECO:0000313" key="4">
    <source>
        <dbReference type="Proteomes" id="UP001642484"/>
    </source>
</evidence>
<feature type="compositionally biased region" description="Polar residues" evidence="1">
    <location>
        <begin position="100"/>
        <end position="117"/>
    </location>
</feature>
<keyword evidence="2" id="KW-1133">Transmembrane helix</keyword>
<evidence type="ECO:0000313" key="3">
    <source>
        <dbReference type="EMBL" id="CAK9083297.1"/>
    </source>
</evidence>
<proteinExistence type="predicted"/>
<sequence>MILPPAAGTPGVAVAQSKWEPVRDLAGPRDSSAVIVGSAMKGGMSLTSPGQAASSMDPNAQLLFAPRRSLEQRRGEQLADAAVTPQFFVEQTRAVMSALPSQSAPRVQRPSTMTITPATAEPGEGACVVRFGTETVDRRHERLMPNLFSRGSSECCLDGVNYWSRLPRPARELERWWVQRRRCMASSQRSKRKFRYGEERMYSSSLDEGLMAFIAGSLDGLNGPPTPFALRMRPWLIFVFGSLGLVGLARLALLDVTGGLFLVLAVLIGYMAIRKGMNIAWLLCLAMILFLNAILDGFLVLALGLRTQWDFFFQKQPWYMFLGRLLTFVGPILEMLGAYLSWSVYKDHMEHLPSSEAFLLSDAEQVSYQSTETARRAEPSSAASRAAAHFEAFTGSAHRLG</sequence>
<feature type="region of interest" description="Disordered" evidence="1">
    <location>
        <begin position="100"/>
        <end position="119"/>
    </location>
</feature>
<keyword evidence="2" id="KW-0812">Transmembrane</keyword>
<evidence type="ECO:0000256" key="2">
    <source>
        <dbReference type="SAM" id="Phobius"/>
    </source>
</evidence>
<protein>
    <submittedName>
        <fullName evidence="3">Uncharacterized protein</fullName>
    </submittedName>
</protein>
<evidence type="ECO:0000256" key="1">
    <source>
        <dbReference type="SAM" id="MobiDB-lite"/>
    </source>
</evidence>
<gene>
    <name evidence="3" type="ORF">CCMP2556_LOCUS40623</name>
</gene>
<reference evidence="3 4" key="1">
    <citation type="submission" date="2024-02" db="EMBL/GenBank/DDBJ databases">
        <authorList>
            <person name="Chen Y."/>
            <person name="Shah S."/>
            <person name="Dougan E. K."/>
            <person name="Thang M."/>
            <person name="Chan C."/>
        </authorList>
    </citation>
    <scope>NUCLEOTIDE SEQUENCE [LARGE SCALE GENOMIC DNA]</scope>
</reference>
<feature type="transmembrane region" description="Helical" evidence="2">
    <location>
        <begin position="325"/>
        <end position="345"/>
    </location>
</feature>
<keyword evidence="4" id="KW-1185">Reference proteome</keyword>
<feature type="transmembrane region" description="Helical" evidence="2">
    <location>
        <begin position="280"/>
        <end position="305"/>
    </location>
</feature>
<name>A0ABP0Q620_9DINO</name>
<dbReference type="EMBL" id="CAXAMN010024028">
    <property type="protein sequence ID" value="CAK9083297.1"/>
    <property type="molecule type" value="Genomic_DNA"/>
</dbReference>
<accession>A0ABP0Q620</accession>
<comment type="caution">
    <text evidence="3">The sequence shown here is derived from an EMBL/GenBank/DDBJ whole genome shotgun (WGS) entry which is preliminary data.</text>
</comment>
<organism evidence="3 4">
    <name type="scientific">Durusdinium trenchii</name>
    <dbReference type="NCBI Taxonomy" id="1381693"/>
    <lineage>
        <taxon>Eukaryota</taxon>
        <taxon>Sar</taxon>
        <taxon>Alveolata</taxon>
        <taxon>Dinophyceae</taxon>
        <taxon>Suessiales</taxon>
        <taxon>Symbiodiniaceae</taxon>
        <taxon>Durusdinium</taxon>
    </lineage>
</organism>
<keyword evidence="2" id="KW-0472">Membrane</keyword>